<sequence>MSDFDLKVREQDGVIVLNTNGYLNNFGG</sequence>
<accession>A0A381ZID9</accession>
<dbReference type="AlphaFoldDB" id="A0A381ZID9"/>
<name>A0A381ZID9_9ZZZZ</name>
<dbReference type="EMBL" id="UINC01021357">
    <property type="protein sequence ID" value="SVA88751.1"/>
    <property type="molecule type" value="Genomic_DNA"/>
</dbReference>
<protein>
    <submittedName>
        <fullName evidence="1">Uncharacterized protein</fullName>
    </submittedName>
</protein>
<gene>
    <name evidence="1" type="ORF">METZ01_LOCUS141605</name>
</gene>
<feature type="non-terminal residue" evidence="1">
    <location>
        <position position="28"/>
    </location>
</feature>
<organism evidence="1">
    <name type="scientific">marine metagenome</name>
    <dbReference type="NCBI Taxonomy" id="408172"/>
    <lineage>
        <taxon>unclassified sequences</taxon>
        <taxon>metagenomes</taxon>
        <taxon>ecological metagenomes</taxon>
    </lineage>
</organism>
<evidence type="ECO:0000313" key="1">
    <source>
        <dbReference type="EMBL" id="SVA88751.1"/>
    </source>
</evidence>
<reference evidence="1" key="1">
    <citation type="submission" date="2018-05" db="EMBL/GenBank/DDBJ databases">
        <authorList>
            <person name="Lanie J.A."/>
            <person name="Ng W.-L."/>
            <person name="Kazmierczak K.M."/>
            <person name="Andrzejewski T.M."/>
            <person name="Davidsen T.M."/>
            <person name="Wayne K.J."/>
            <person name="Tettelin H."/>
            <person name="Glass J.I."/>
            <person name="Rusch D."/>
            <person name="Podicherti R."/>
            <person name="Tsui H.-C.T."/>
            <person name="Winkler M.E."/>
        </authorList>
    </citation>
    <scope>NUCLEOTIDE SEQUENCE</scope>
</reference>
<proteinExistence type="predicted"/>